<dbReference type="Proteomes" id="UP000011996">
    <property type="component" value="Unassembled WGS sequence"/>
</dbReference>
<dbReference type="EMBL" id="ANOF01000013">
    <property type="protein sequence ID" value="EMI28968.1"/>
    <property type="molecule type" value="Genomic_DNA"/>
</dbReference>
<gene>
    <name evidence="1" type="ORF">RESH_00473</name>
</gene>
<name>M5SBD8_9BACT</name>
<comment type="caution">
    <text evidence="1">The sequence shown here is derived from an EMBL/GenBank/DDBJ whole genome shotgun (WGS) entry which is preliminary data.</text>
</comment>
<organism evidence="1 2">
    <name type="scientific">Rhodopirellula europaea SH398</name>
    <dbReference type="NCBI Taxonomy" id="1263868"/>
    <lineage>
        <taxon>Bacteria</taxon>
        <taxon>Pseudomonadati</taxon>
        <taxon>Planctomycetota</taxon>
        <taxon>Planctomycetia</taxon>
        <taxon>Pirellulales</taxon>
        <taxon>Pirellulaceae</taxon>
        <taxon>Rhodopirellula</taxon>
    </lineage>
</organism>
<accession>M5SBD8</accession>
<reference evidence="1 2" key="1">
    <citation type="journal article" date="2013" name="Mar. Genomics">
        <title>Expression of sulfatases in Rhodopirellula baltica and the diversity of sulfatases in the genus Rhodopirellula.</title>
        <authorList>
            <person name="Wegner C.E."/>
            <person name="Richter-Heitmann T."/>
            <person name="Klindworth A."/>
            <person name="Klockow C."/>
            <person name="Richter M."/>
            <person name="Achstetter T."/>
            <person name="Glockner F.O."/>
            <person name="Harder J."/>
        </authorList>
    </citation>
    <scope>NUCLEOTIDE SEQUENCE [LARGE SCALE GENOMIC DNA]</scope>
    <source>
        <strain evidence="1 2">SH398</strain>
    </source>
</reference>
<evidence type="ECO:0000313" key="1">
    <source>
        <dbReference type="EMBL" id="EMI28968.1"/>
    </source>
</evidence>
<proteinExistence type="predicted"/>
<protein>
    <submittedName>
        <fullName evidence="1">Uncharacterized protein</fullName>
    </submittedName>
</protein>
<evidence type="ECO:0000313" key="2">
    <source>
        <dbReference type="Proteomes" id="UP000011996"/>
    </source>
</evidence>
<sequence>MDVYGVSRRARSIAIDPGCPEGKKPSDQTDVGNHRSVAAVLDRCTLGLCSNPRTHWLDNWKPRQLKRYIAKLQHKADEAKQSARWVLLELERRFQRRNSCIIRMANLILAFGQHVLVGEVGQLLGQASSIRPVTVEVTGQRATRRSS</sequence>
<dbReference type="PATRIC" id="fig|1263868.3.peg.516"/>
<dbReference type="AlphaFoldDB" id="M5SBD8"/>